<evidence type="ECO:0000259" key="3">
    <source>
        <dbReference type="Pfam" id="PF14346"/>
    </source>
</evidence>
<feature type="coiled-coil region" evidence="1">
    <location>
        <begin position="92"/>
        <end position="119"/>
    </location>
</feature>
<evidence type="ECO:0000313" key="4">
    <source>
        <dbReference type="EMBL" id="MEA1082349.1"/>
    </source>
</evidence>
<dbReference type="Pfam" id="PF14346">
    <property type="entry name" value="DUF4398"/>
    <property type="match status" value="1"/>
</dbReference>
<keyword evidence="5" id="KW-1185">Reference proteome</keyword>
<proteinExistence type="predicted"/>
<keyword evidence="1" id="KW-0175">Coiled coil</keyword>
<gene>
    <name evidence="4" type="ORF">U5822_16890</name>
</gene>
<keyword evidence="2" id="KW-0732">Signal</keyword>
<evidence type="ECO:0000256" key="1">
    <source>
        <dbReference type="SAM" id="Coils"/>
    </source>
</evidence>
<dbReference type="InterPro" id="IPR025511">
    <property type="entry name" value="DUF4398"/>
</dbReference>
<dbReference type="Proteomes" id="UP001305746">
    <property type="component" value="Unassembled WGS sequence"/>
</dbReference>
<dbReference type="PROSITE" id="PS51257">
    <property type="entry name" value="PROKAR_LIPOPROTEIN"/>
    <property type="match status" value="1"/>
</dbReference>
<dbReference type="EMBL" id="JAYDCJ010000003">
    <property type="protein sequence ID" value="MEA1082349.1"/>
    <property type="molecule type" value="Genomic_DNA"/>
</dbReference>
<reference evidence="4 5" key="1">
    <citation type="submission" date="2023-12" db="EMBL/GenBank/DDBJ databases">
        <title>Marinobacter qingdaonensis sp. nov., isolated from the intertidal sediment of Qingdao, PR China.</title>
        <authorList>
            <person name="Li Y."/>
        </authorList>
    </citation>
    <scope>NUCLEOTIDE SEQUENCE [LARGE SCALE GENOMIC DNA]</scope>
    <source>
        <strain evidence="4 5">ASW11-75</strain>
    </source>
</reference>
<sequence>MKPQTLMLRPLLALGLSAALIACAGPGPRPDSQLQIAESSIQQAEASDARKFNPVLLNQAQNRVADAKEMMDREAYGQAKRLLEKAAVDAQLAAARSETEKAQRAVAEINRSIRELEAQLESNQP</sequence>
<evidence type="ECO:0000256" key="2">
    <source>
        <dbReference type="SAM" id="SignalP"/>
    </source>
</evidence>
<accession>A0ABU5P2U0</accession>
<feature type="domain" description="DUF4398" evidence="3">
    <location>
        <begin position="33"/>
        <end position="108"/>
    </location>
</feature>
<comment type="caution">
    <text evidence="4">The sequence shown here is derived from an EMBL/GenBank/DDBJ whole genome shotgun (WGS) entry which is preliminary data.</text>
</comment>
<feature type="chain" id="PRO_5046708523" evidence="2">
    <location>
        <begin position="25"/>
        <end position="125"/>
    </location>
</feature>
<name>A0ABU5P2U0_9GAMM</name>
<organism evidence="4 5">
    <name type="scientific">Marinobacter qingdaonensis</name>
    <dbReference type="NCBI Taxonomy" id="3108486"/>
    <lineage>
        <taxon>Bacteria</taxon>
        <taxon>Pseudomonadati</taxon>
        <taxon>Pseudomonadota</taxon>
        <taxon>Gammaproteobacteria</taxon>
        <taxon>Pseudomonadales</taxon>
        <taxon>Marinobacteraceae</taxon>
        <taxon>Marinobacter</taxon>
    </lineage>
</organism>
<evidence type="ECO:0000313" key="5">
    <source>
        <dbReference type="Proteomes" id="UP001305746"/>
    </source>
</evidence>
<dbReference type="RefSeq" id="WP_322856773.1">
    <property type="nucleotide sequence ID" value="NZ_JAYDCJ010000003.1"/>
</dbReference>
<protein>
    <submittedName>
        <fullName evidence="4">DUF4398 domain-containing protein</fullName>
    </submittedName>
</protein>
<feature type="signal peptide" evidence="2">
    <location>
        <begin position="1"/>
        <end position="24"/>
    </location>
</feature>
<dbReference type="Gene3D" id="1.20.1270.390">
    <property type="match status" value="1"/>
</dbReference>